<evidence type="ECO:0000313" key="2">
    <source>
        <dbReference type="Proteomes" id="UP000324222"/>
    </source>
</evidence>
<evidence type="ECO:0000313" key="1">
    <source>
        <dbReference type="EMBL" id="MPC24010.1"/>
    </source>
</evidence>
<organism evidence="1 2">
    <name type="scientific">Portunus trituberculatus</name>
    <name type="common">Swimming crab</name>
    <name type="synonym">Neptunus trituberculatus</name>
    <dbReference type="NCBI Taxonomy" id="210409"/>
    <lineage>
        <taxon>Eukaryota</taxon>
        <taxon>Metazoa</taxon>
        <taxon>Ecdysozoa</taxon>
        <taxon>Arthropoda</taxon>
        <taxon>Crustacea</taxon>
        <taxon>Multicrustacea</taxon>
        <taxon>Malacostraca</taxon>
        <taxon>Eumalacostraca</taxon>
        <taxon>Eucarida</taxon>
        <taxon>Decapoda</taxon>
        <taxon>Pleocyemata</taxon>
        <taxon>Brachyura</taxon>
        <taxon>Eubrachyura</taxon>
        <taxon>Portunoidea</taxon>
        <taxon>Portunidae</taxon>
        <taxon>Portuninae</taxon>
        <taxon>Portunus</taxon>
    </lineage>
</organism>
<sequence>MAACPFPPSPRKARLTFTGRRLQPTTFTGLDLIKFSQTRRFLGNVSSLGVFPDLFLTRTRLSTCVSKA</sequence>
<keyword evidence="2" id="KW-1185">Reference proteome</keyword>
<name>A0A5B7DRC5_PORTR</name>
<comment type="caution">
    <text evidence="1">The sequence shown here is derived from an EMBL/GenBank/DDBJ whole genome shotgun (WGS) entry which is preliminary data.</text>
</comment>
<gene>
    <name evidence="1" type="ORF">E2C01_017080</name>
</gene>
<dbReference type="AlphaFoldDB" id="A0A5B7DRC5"/>
<dbReference type="EMBL" id="VSRR010001278">
    <property type="protein sequence ID" value="MPC24010.1"/>
    <property type="molecule type" value="Genomic_DNA"/>
</dbReference>
<dbReference type="Proteomes" id="UP000324222">
    <property type="component" value="Unassembled WGS sequence"/>
</dbReference>
<accession>A0A5B7DRC5</accession>
<protein>
    <submittedName>
        <fullName evidence="1">Uncharacterized protein</fullName>
    </submittedName>
</protein>
<proteinExistence type="predicted"/>
<reference evidence="1 2" key="1">
    <citation type="submission" date="2019-05" db="EMBL/GenBank/DDBJ databases">
        <title>Another draft genome of Portunus trituberculatus and its Hox gene families provides insights of decapod evolution.</title>
        <authorList>
            <person name="Jeong J.-H."/>
            <person name="Song I."/>
            <person name="Kim S."/>
            <person name="Choi T."/>
            <person name="Kim D."/>
            <person name="Ryu S."/>
            <person name="Kim W."/>
        </authorList>
    </citation>
    <scope>NUCLEOTIDE SEQUENCE [LARGE SCALE GENOMIC DNA]</scope>
    <source>
        <tissue evidence="1">Muscle</tissue>
    </source>
</reference>